<keyword evidence="3" id="KW-1185">Reference proteome</keyword>
<dbReference type="NCBIfam" id="TIGR04131">
    <property type="entry name" value="Bac_Flav_CTERM"/>
    <property type="match status" value="1"/>
</dbReference>
<dbReference type="RefSeq" id="WP_303277053.1">
    <property type="nucleotide sequence ID" value="NZ_JAUOEK010000069.1"/>
</dbReference>
<feature type="domain" description="Ig-like" evidence="1">
    <location>
        <begin position="233"/>
        <end position="311"/>
    </location>
</feature>
<reference evidence="2" key="1">
    <citation type="submission" date="2023-07" db="EMBL/GenBank/DDBJ databases">
        <title>Two novel species in the genus Flavivirga.</title>
        <authorList>
            <person name="Kwon K."/>
        </authorList>
    </citation>
    <scope>NUCLEOTIDE SEQUENCE</scope>
    <source>
        <strain evidence="2">KCTC 52353</strain>
    </source>
</reference>
<sequence length="537" mass="59028">MLIINANDSQAGEFYRTTISGLCENTSYEFSSWMVNLLPFNHQGCGANGNGIPINVTFEIWDNTDTNLLASGSTGSIPSSTSPNWQQYALVFQTSPSETSVILKMRNNGTGGCGNDLAIDDIVFKSCGDTVTITDSLNDTEFFICDGNPPYSTVLTATPDFAIFTTHFYQWQESPDGINWTDISGETNQTYTTPLLSNTIFYRAKIAEDAVNLSNPFCNTLSDTFEFGVIPIPDAPVSNGNLNICENDTTPLTVTVPNGIIVNWYDALVGGNLLQANSYSFSPGGVSGTYYAEAETTIAGCLSVSRTPLQVDYLEVPEVVDESFSFCENTDTTLHANVANSNIVTSYLWNTGEVSESINVTSPGTYTVEVANGACSITKTITLSQIDNPIIEMVETDGNDIVITTSNTGDFMYSLDGNIFQSSHTFFNIDGGLYTIYAKERHCDELITTLHLHFYIPKFFTPNNDGNNDLFDLKGIEFFSTSYVSIFNRYGKLIKNSRNSAFSWNGTFNSQPLPTGDYWYVIIVDNQKLTGHFTLKR</sequence>
<accession>A0ABT8W8C2</accession>
<dbReference type="Proteomes" id="UP001176883">
    <property type="component" value="Unassembled WGS sequence"/>
</dbReference>
<comment type="caution">
    <text evidence="2">The sequence shown here is derived from an EMBL/GenBank/DDBJ whole genome shotgun (WGS) entry which is preliminary data.</text>
</comment>
<organism evidence="2 3">
    <name type="scientific">Flavivirga aquimarina</name>
    <dbReference type="NCBI Taxonomy" id="2027862"/>
    <lineage>
        <taxon>Bacteria</taxon>
        <taxon>Pseudomonadati</taxon>
        <taxon>Bacteroidota</taxon>
        <taxon>Flavobacteriia</taxon>
        <taxon>Flavobacteriales</taxon>
        <taxon>Flavobacteriaceae</taxon>
        <taxon>Flavivirga</taxon>
    </lineage>
</organism>
<dbReference type="Gene3D" id="2.60.40.2700">
    <property type="match status" value="1"/>
</dbReference>
<dbReference type="InterPro" id="IPR044023">
    <property type="entry name" value="Ig_7"/>
</dbReference>
<evidence type="ECO:0000259" key="1">
    <source>
        <dbReference type="Pfam" id="PF19081"/>
    </source>
</evidence>
<name>A0ABT8W8C2_9FLAO</name>
<dbReference type="EMBL" id="JAUOEK010000069">
    <property type="protein sequence ID" value="MDO5969363.1"/>
    <property type="molecule type" value="Genomic_DNA"/>
</dbReference>
<dbReference type="Pfam" id="PF19081">
    <property type="entry name" value="Ig_7"/>
    <property type="match status" value="1"/>
</dbReference>
<evidence type="ECO:0000313" key="3">
    <source>
        <dbReference type="Proteomes" id="UP001176883"/>
    </source>
</evidence>
<dbReference type="Pfam" id="PF13585">
    <property type="entry name" value="CHU_C"/>
    <property type="match status" value="1"/>
</dbReference>
<dbReference type="InterPro" id="IPR026341">
    <property type="entry name" value="T9SS_type_B"/>
</dbReference>
<protein>
    <submittedName>
        <fullName evidence="2">T9SS type B sorting domain-containing protein</fullName>
    </submittedName>
</protein>
<evidence type="ECO:0000313" key="2">
    <source>
        <dbReference type="EMBL" id="MDO5969363.1"/>
    </source>
</evidence>
<gene>
    <name evidence="2" type="ORF">Q4Q35_06055</name>
</gene>
<proteinExistence type="predicted"/>